<feature type="region of interest" description="Disordered" evidence="2">
    <location>
        <begin position="165"/>
        <end position="226"/>
    </location>
</feature>
<feature type="compositionally biased region" description="Polar residues" evidence="2">
    <location>
        <begin position="266"/>
        <end position="282"/>
    </location>
</feature>
<keyword evidence="5" id="KW-1185">Reference proteome</keyword>
<proteinExistence type="inferred from homology"/>
<gene>
    <name evidence="4" type="ORF">G7Y89_g3445</name>
</gene>
<protein>
    <recommendedName>
        <fullName evidence="3">Wings apart-like protein C-terminal domain-containing protein</fullName>
    </recommendedName>
</protein>
<feature type="domain" description="Wings apart-like protein C-terminal" evidence="3">
    <location>
        <begin position="436"/>
        <end position="779"/>
    </location>
</feature>
<dbReference type="InterPro" id="IPR011989">
    <property type="entry name" value="ARM-like"/>
</dbReference>
<dbReference type="EMBL" id="JAAMPI010000169">
    <property type="protein sequence ID" value="KAF4634660.1"/>
    <property type="molecule type" value="Genomic_DNA"/>
</dbReference>
<evidence type="ECO:0000256" key="2">
    <source>
        <dbReference type="SAM" id="MobiDB-lite"/>
    </source>
</evidence>
<sequence>MATIQGVGMARKRITTYGKASRKRVPEYNFTSVAQKSQTPEVQIELEPPISPTPPLVPTKLKSVRHKSPSKAPSSSAPTTRDIWDVPSSDEDIASIRSKPAPKLSQKMKVNRVSKHTSIKDGLGEKTGIPESRKRMKFSPAAEVPLKPLAADSFVPTALPKMPIASTKHKFQGKGHTSTVVSRPKPQAEVKAPRTPHKTSPPPPSMLLVTPSPQLSDVDMMDVDPDSKYISPRGLQMWKGLLESEELIQEQSLDTSSKKVHRSKMVSASSTHGYGLSVNKSSKILKRPQNVRPKLPRRRLIDSLVEQIKSDEETEEDDDSGEDVPKSLPGVIPPLHILSVTTDTSRSTSLVPELANAAASASSTQSSQNAGPKITYSRQRSMLAEEDLMQALALDMPSQPVQGSQGRKPRRGSLPSLQPLPSFHEEEEDDGTGAVVRSVHELRQAGANNRFLDEIEDLLDRIGNPTGGQISMRRSGLLDMASKLKDKNFARQFRANSVEQRLFVHLGQETDIISGSLMISLLIAVLVDGNVAHVMVQQLRRQGIARLLIRLLESEAGIVVIAKERKNNMTKIAQKLMFDHHEYLLQLPVWEELKPRVLSPRTLALKCLELMVRQTREAGNAGDIFSKELTTKLFAILTSASDDRSWALPEDPLAIEFYLALSALESHSITARTVHDENIWITDYLPIIADALEVALRKPVDDFEKQQALILRLTLNVTNNNPKASDVFARSSLMSVIGKTIVAEFRLISRFMTEEDFSVAFEHLIMVLGVMINFAEWSPTARESFQGLEGHSNDPLDDMIQTFMDDQERTSQAESVVETQKNVAFGYLSVLLGYLALLPAISERIRVQQPRKTLRPLVASIEEFIGHHKTVDSQIAEDEDGHNPHSGLTERLESLVHKLGALQGSEKH</sequence>
<dbReference type="Proteomes" id="UP000566819">
    <property type="component" value="Unassembled WGS sequence"/>
</dbReference>
<dbReference type="PANTHER" id="PTHR22100:SF13">
    <property type="entry name" value="WINGS APART-LIKE PROTEIN HOMOLOG"/>
    <property type="match status" value="1"/>
</dbReference>
<dbReference type="OrthoDB" id="78088at2759"/>
<feature type="region of interest" description="Disordered" evidence="2">
    <location>
        <begin position="1"/>
        <end position="22"/>
    </location>
</feature>
<accession>A0A8H4RTC4</accession>
<name>A0A8H4RTC4_9HELO</name>
<dbReference type="Pfam" id="PF07814">
    <property type="entry name" value="WAPL"/>
    <property type="match status" value="1"/>
</dbReference>
<reference evidence="4 5" key="1">
    <citation type="submission" date="2020-03" db="EMBL/GenBank/DDBJ databases">
        <title>Draft Genome Sequence of Cudoniella acicularis.</title>
        <authorList>
            <person name="Buettner E."/>
            <person name="Kellner H."/>
        </authorList>
    </citation>
    <scope>NUCLEOTIDE SEQUENCE [LARGE SCALE GENOMIC DNA]</scope>
    <source>
        <strain evidence="4 5">DSM 108380</strain>
    </source>
</reference>
<organism evidence="4 5">
    <name type="scientific">Cudoniella acicularis</name>
    <dbReference type="NCBI Taxonomy" id="354080"/>
    <lineage>
        <taxon>Eukaryota</taxon>
        <taxon>Fungi</taxon>
        <taxon>Dikarya</taxon>
        <taxon>Ascomycota</taxon>
        <taxon>Pezizomycotina</taxon>
        <taxon>Leotiomycetes</taxon>
        <taxon>Helotiales</taxon>
        <taxon>Tricladiaceae</taxon>
        <taxon>Cudoniella</taxon>
    </lineage>
</organism>
<evidence type="ECO:0000313" key="5">
    <source>
        <dbReference type="Proteomes" id="UP000566819"/>
    </source>
</evidence>
<dbReference type="Gene3D" id="1.25.10.10">
    <property type="entry name" value="Leucine-rich Repeat Variant"/>
    <property type="match status" value="2"/>
</dbReference>
<comment type="similarity">
    <text evidence="1">Belongs to the WAPL family.</text>
</comment>
<dbReference type="PANTHER" id="PTHR22100">
    <property type="entry name" value="WINGS APART-LIKE PROTEIN HOMOLOG"/>
    <property type="match status" value="1"/>
</dbReference>
<evidence type="ECO:0000313" key="4">
    <source>
        <dbReference type="EMBL" id="KAF4634660.1"/>
    </source>
</evidence>
<feature type="region of interest" description="Disordered" evidence="2">
    <location>
        <begin position="34"/>
        <end position="140"/>
    </location>
</feature>
<evidence type="ECO:0000256" key="1">
    <source>
        <dbReference type="ARBA" id="ARBA00006854"/>
    </source>
</evidence>
<evidence type="ECO:0000259" key="3">
    <source>
        <dbReference type="Pfam" id="PF07814"/>
    </source>
</evidence>
<feature type="region of interest" description="Disordered" evidence="2">
    <location>
        <begin position="252"/>
        <end position="333"/>
    </location>
</feature>
<dbReference type="InterPro" id="IPR039874">
    <property type="entry name" value="WAPL"/>
</dbReference>
<dbReference type="AlphaFoldDB" id="A0A8H4RTC4"/>
<dbReference type="InterPro" id="IPR022771">
    <property type="entry name" value="WAPL_C"/>
</dbReference>
<comment type="caution">
    <text evidence="4">The sequence shown here is derived from an EMBL/GenBank/DDBJ whole genome shotgun (WGS) entry which is preliminary data.</text>
</comment>
<feature type="compositionally biased region" description="Acidic residues" evidence="2">
    <location>
        <begin position="312"/>
        <end position="322"/>
    </location>
</feature>
<feature type="region of interest" description="Disordered" evidence="2">
    <location>
        <begin position="398"/>
        <end position="432"/>
    </location>
</feature>